<evidence type="ECO:0000313" key="2">
    <source>
        <dbReference type="EMBL" id="HJC50219.1"/>
    </source>
</evidence>
<dbReference type="EMBL" id="DWWD01000025">
    <property type="protein sequence ID" value="HJC50219.1"/>
    <property type="molecule type" value="Genomic_DNA"/>
</dbReference>
<protein>
    <recommendedName>
        <fullName evidence="4">YitT family protein</fullName>
    </recommendedName>
</protein>
<organism evidence="2 3">
    <name type="scientific">Candidatus Anaerostipes avistercoris</name>
    <dbReference type="NCBI Taxonomy" id="2838462"/>
    <lineage>
        <taxon>Bacteria</taxon>
        <taxon>Bacillati</taxon>
        <taxon>Bacillota</taxon>
        <taxon>Clostridia</taxon>
        <taxon>Lachnospirales</taxon>
        <taxon>Lachnospiraceae</taxon>
        <taxon>Anaerostipes</taxon>
    </lineage>
</organism>
<evidence type="ECO:0000256" key="1">
    <source>
        <dbReference type="SAM" id="Phobius"/>
    </source>
</evidence>
<comment type="caution">
    <text evidence="2">The sequence shown here is derived from an EMBL/GenBank/DDBJ whole genome shotgun (WGS) entry which is preliminary data.</text>
</comment>
<feature type="transmembrane region" description="Helical" evidence="1">
    <location>
        <begin position="12"/>
        <end position="29"/>
    </location>
</feature>
<dbReference type="PANTHER" id="PTHR40078:SF1">
    <property type="entry name" value="INTEGRAL MEMBRANE PROTEIN"/>
    <property type="match status" value="1"/>
</dbReference>
<feature type="transmembrane region" description="Helical" evidence="1">
    <location>
        <begin position="89"/>
        <end position="109"/>
    </location>
</feature>
<proteinExistence type="predicted"/>
<evidence type="ECO:0000313" key="3">
    <source>
        <dbReference type="Proteomes" id="UP000823904"/>
    </source>
</evidence>
<dbReference type="PANTHER" id="PTHR40078">
    <property type="entry name" value="INTEGRAL MEMBRANE PROTEIN-RELATED"/>
    <property type="match status" value="1"/>
</dbReference>
<dbReference type="InterPro" id="IPR038750">
    <property type="entry name" value="YczE/YyaS-like"/>
</dbReference>
<reference evidence="2" key="2">
    <citation type="submission" date="2021-04" db="EMBL/GenBank/DDBJ databases">
        <authorList>
            <person name="Gilroy R."/>
        </authorList>
    </citation>
    <scope>NUCLEOTIDE SEQUENCE</scope>
    <source>
        <strain evidence="2">ChiSjej3B21-8574</strain>
    </source>
</reference>
<dbReference type="Pfam" id="PF19700">
    <property type="entry name" value="DUF6198"/>
    <property type="match status" value="1"/>
</dbReference>
<feature type="transmembrane region" description="Helical" evidence="1">
    <location>
        <begin position="163"/>
        <end position="183"/>
    </location>
</feature>
<feature type="transmembrane region" description="Helical" evidence="1">
    <location>
        <begin position="189"/>
        <end position="211"/>
    </location>
</feature>
<sequence>MRGVVMNQKNFFYHRMIFYISGLLIMSVGSNLFLKAALGVAPSCTIALTLTYLFPFHSYASFNFLINTAFLIGEIAVMRQLKKSQLIQLALTFLYSAFIECTSRGLYFIQPEGILEKISLSLLACIILSIGVAFTINSGFAVMPMEGLVKSIAEKTKHSFGAIRVLLELSLTACSAILAFTLLHNLSPIGIGTILTAFLSGNITNLFAFFFGKRMQAFLGV</sequence>
<keyword evidence="1" id="KW-0472">Membrane</keyword>
<keyword evidence="1" id="KW-0812">Transmembrane</keyword>
<feature type="transmembrane region" description="Helical" evidence="1">
    <location>
        <begin position="121"/>
        <end position="142"/>
    </location>
</feature>
<evidence type="ECO:0008006" key="4">
    <source>
        <dbReference type="Google" id="ProtNLM"/>
    </source>
</evidence>
<gene>
    <name evidence="2" type="ORF">H9754_06535</name>
</gene>
<accession>A0A9D2T946</accession>
<keyword evidence="1" id="KW-1133">Transmembrane helix</keyword>
<dbReference type="Proteomes" id="UP000823904">
    <property type="component" value="Unassembled WGS sequence"/>
</dbReference>
<name>A0A9D2T946_9FIRM</name>
<dbReference type="AlphaFoldDB" id="A0A9D2T946"/>
<reference evidence="2" key="1">
    <citation type="journal article" date="2021" name="PeerJ">
        <title>Extensive microbial diversity within the chicken gut microbiome revealed by metagenomics and culture.</title>
        <authorList>
            <person name="Gilroy R."/>
            <person name="Ravi A."/>
            <person name="Getino M."/>
            <person name="Pursley I."/>
            <person name="Horton D.L."/>
            <person name="Alikhan N.F."/>
            <person name="Baker D."/>
            <person name="Gharbi K."/>
            <person name="Hall N."/>
            <person name="Watson M."/>
            <person name="Adriaenssens E.M."/>
            <person name="Foster-Nyarko E."/>
            <person name="Jarju S."/>
            <person name="Secka A."/>
            <person name="Antonio M."/>
            <person name="Oren A."/>
            <person name="Chaudhuri R.R."/>
            <person name="La Ragione R."/>
            <person name="Hildebrand F."/>
            <person name="Pallen M.J."/>
        </authorList>
    </citation>
    <scope>NUCLEOTIDE SEQUENCE</scope>
    <source>
        <strain evidence="2">ChiSjej3B21-8574</strain>
    </source>
</reference>